<evidence type="ECO:0000256" key="2">
    <source>
        <dbReference type="ARBA" id="ARBA00007685"/>
    </source>
</evidence>
<name>A0A0N1HNF4_9EURO</name>
<evidence type="ECO:0000256" key="9">
    <source>
        <dbReference type="SAM" id="MobiDB-lite"/>
    </source>
</evidence>
<dbReference type="RefSeq" id="XP_017998990.1">
    <property type="nucleotide sequence ID" value="XM_018144822.1"/>
</dbReference>
<gene>
    <name evidence="11" type="ORF">AB675_4668</name>
</gene>
<keyword evidence="4 10" id="KW-0812">Transmembrane</keyword>
<comment type="similarity">
    <text evidence="2">Belongs to the OST4 family.</text>
</comment>
<evidence type="ECO:0000256" key="7">
    <source>
        <dbReference type="ARBA" id="ARBA00022989"/>
    </source>
</evidence>
<keyword evidence="8 10" id="KW-0472">Membrane</keyword>
<organism evidence="11 12">
    <name type="scientific">Cyphellophora attinorum</name>
    <dbReference type="NCBI Taxonomy" id="1664694"/>
    <lineage>
        <taxon>Eukaryota</taxon>
        <taxon>Fungi</taxon>
        <taxon>Dikarya</taxon>
        <taxon>Ascomycota</taxon>
        <taxon>Pezizomycotina</taxon>
        <taxon>Eurotiomycetes</taxon>
        <taxon>Chaetothyriomycetidae</taxon>
        <taxon>Chaetothyriales</taxon>
        <taxon>Cyphellophoraceae</taxon>
        <taxon>Cyphellophora</taxon>
    </lineage>
</organism>
<dbReference type="PANTHER" id="PTHR48164:SF1">
    <property type="entry name" value="DOLICHYL-DIPHOSPHOOLIGOSACCHARIDE--PROTEIN GLYCOSYLTRANSFERASE SUBUNIT 4"/>
    <property type="match status" value="1"/>
</dbReference>
<keyword evidence="5" id="KW-0256">Endoplasmic reticulum</keyword>
<evidence type="ECO:0000313" key="12">
    <source>
        <dbReference type="Proteomes" id="UP000038010"/>
    </source>
</evidence>
<keyword evidence="12" id="KW-1185">Reference proteome</keyword>
<sequence length="107" mass="11573">MSIRPERESLANTTIISSEALVSLDPSPEPCNQKSKSPHHYKDHTDTHTAAMISDSQLYTLALFLGSASMLMIVLYHFLEVNAVDEDDTAVGVKSGGVAVGREGEKL</sequence>
<dbReference type="InterPro" id="IPR036330">
    <property type="entry name" value="Ost4p_sf"/>
</dbReference>
<evidence type="ECO:0000256" key="1">
    <source>
        <dbReference type="ARBA" id="ARBA00004643"/>
    </source>
</evidence>
<dbReference type="GeneID" id="28736702"/>
<protein>
    <recommendedName>
        <fullName evidence="3">Dolichyl-diphosphooligosaccharide--protein glycosyltransferase subunit 4</fullName>
    </recommendedName>
</protein>
<proteinExistence type="inferred from homology"/>
<reference evidence="11 12" key="1">
    <citation type="submission" date="2015-06" db="EMBL/GenBank/DDBJ databases">
        <title>Draft genome of the ant-associated black yeast Phialophora attae CBS 131958.</title>
        <authorList>
            <person name="Moreno L.F."/>
            <person name="Stielow B.J."/>
            <person name="de Hoog S."/>
            <person name="Vicente V.A."/>
            <person name="Weiss V.A."/>
            <person name="de Vries M."/>
            <person name="Cruz L.M."/>
            <person name="Souza E.M."/>
        </authorList>
    </citation>
    <scope>NUCLEOTIDE SEQUENCE [LARGE SCALE GENOMIC DNA]</scope>
    <source>
        <strain evidence="11 12">CBS 131958</strain>
    </source>
</reference>
<dbReference type="InterPro" id="IPR018943">
    <property type="entry name" value="Oligosaccaryltransferase"/>
</dbReference>
<evidence type="ECO:0000256" key="4">
    <source>
        <dbReference type="ARBA" id="ARBA00022692"/>
    </source>
</evidence>
<evidence type="ECO:0000256" key="8">
    <source>
        <dbReference type="ARBA" id="ARBA00023136"/>
    </source>
</evidence>
<evidence type="ECO:0000256" key="5">
    <source>
        <dbReference type="ARBA" id="ARBA00022824"/>
    </source>
</evidence>
<dbReference type="PANTHER" id="PTHR48164">
    <property type="entry name" value="DOLICHYL-DIPHOSPHOOLIGOSACCHARIDE--PROTEIN GLYCOSYLTRANSFERASE SUBUNIT 4"/>
    <property type="match status" value="1"/>
</dbReference>
<evidence type="ECO:0000313" key="11">
    <source>
        <dbReference type="EMBL" id="KPI39027.1"/>
    </source>
</evidence>
<keyword evidence="7 10" id="KW-1133">Transmembrane helix</keyword>
<comment type="subcellular location">
    <subcellularLocation>
        <location evidence="1">Endoplasmic reticulum membrane</location>
        <topology evidence="1">Single-pass type III membrane protein</topology>
    </subcellularLocation>
</comment>
<dbReference type="GO" id="GO:0008250">
    <property type="term" value="C:oligosaccharyltransferase complex"/>
    <property type="evidence" value="ECO:0007669"/>
    <property type="project" value="TreeGrafter"/>
</dbReference>
<feature type="transmembrane region" description="Helical" evidence="10">
    <location>
        <begin position="58"/>
        <end position="79"/>
    </location>
</feature>
<evidence type="ECO:0000256" key="10">
    <source>
        <dbReference type="SAM" id="Phobius"/>
    </source>
</evidence>
<dbReference type="InterPro" id="IPR051307">
    <property type="entry name" value="OST4"/>
</dbReference>
<dbReference type="GO" id="GO:0018279">
    <property type="term" value="P:protein N-linked glycosylation via asparagine"/>
    <property type="evidence" value="ECO:0007669"/>
    <property type="project" value="TreeGrafter"/>
</dbReference>
<evidence type="ECO:0000256" key="3">
    <source>
        <dbReference type="ARBA" id="ARBA00017662"/>
    </source>
</evidence>
<accession>A0A0N1HNF4</accession>
<keyword evidence="6" id="KW-0735">Signal-anchor</keyword>
<dbReference type="VEuPathDB" id="FungiDB:AB675_4668"/>
<dbReference type="OrthoDB" id="2124077at2759"/>
<feature type="region of interest" description="Disordered" evidence="9">
    <location>
        <begin position="22"/>
        <end position="43"/>
    </location>
</feature>
<dbReference type="Pfam" id="PF10215">
    <property type="entry name" value="Ost4"/>
    <property type="match status" value="1"/>
</dbReference>
<evidence type="ECO:0000256" key="6">
    <source>
        <dbReference type="ARBA" id="ARBA00022968"/>
    </source>
</evidence>
<dbReference type="Proteomes" id="UP000038010">
    <property type="component" value="Unassembled WGS sequence"/>
</dbReference>
<dbReference type="EMBL" id="LFJN01000016">
    <property type="protein sequence ID" value="KPI39027.1"/>
    <property type="molecule type" value="Genomic_DNA"/>
</dbReference>
<dbReference type="AlphaFoldDB" id="A0A0N1HNF4"/>
<comment type="caution">
    <text evidence="11">The sequence shown here is derived from an EMBL/GenBank/DDBJ whole genome shotgun (WGS) entry which is preliminary data.</text>
</comment>
<dbReference type="SUPFAM" id="SSF103464">
    <property type="entry name" value="Oligosaccharyltransferase subunit ost4p"/>
    <property type="match status" value="1"/>
</dbReference>